<dbReference type="GO" id="GO:0046983">
    <property type="term" value="F:protein dimerization activity"/>
    <property type="evidence" value="ECO:0007669"/>
    <property type="project" value="InterPro"/>
</dbReference>
<keyword evidence="7 13" id="KW-0418">Kinase</keyword>
<dbReference type="PANTHER" id="PTHR24421">
    <property type="entry name" value="NITRATE/NITRITE SENSOR PROTEIN NARX-RELATED"/>
    <property type="match status" value="1"/>
</dbReference>
<comment type="cofactor">
    <cofactor evidence="1">
        <name>Mg(2+)</name>
        <dbReference type="ChEBI" id="CHEBI:18420"/>
    </cofactor>
</comment>
<dbReference type="SMART" id="SM00387">
    <property type="entry name" value="HATPase_c"/>
    <property type="match status" value="1"/>
</dbReference>
<dbReference type="CDD" id="cd16917">
    <property type="entry name" value="HATPase_UhpB-NarQ-NarX-like"/>
    <property type="match status" value="1"/>
</dbReference>
<dbReference type="InterPro" id="IPR003018">
    <property type="entry name" value="GAF"/>
</dbReference>
<keyword evidence="10" id="KW-0902">Two-component regulatory system</keyword>
<organism evidence="13 14">
    <name type="scientific">Rhodococcus koreensis</name>
    <dbReference type="NCBI Taxonomy" id="99653"/>
    <lineage>
        <taxon>Bacteria</taxon>
        <taxon>Bacillati</taxon>
        <taxon>Actinomycetota</taxon>
        <taxon>Actinomycetes</taxon>
        <taxon>Mycobacteriales</taxon>
        <taxon>Nocardiaceae</taxon>
        <taxon>Rhodococcus</taxon>
    </lineage>
</organism>
<dbReference type="Pfam" id="PF02518">
    <property type="entry name" value="HATPase_c"/>
    <property type="match status" value="1"/>
</dbReference>
<dbReference type="Proteomes" id="UP000183561">
    <property type="component" value="Unassembled WGS sequence"/>
</dbReference>
<evidence type="ECO:0000259" key="12">
    <source>
        <dbReference type="SMART" id="SM00387"/>
    </source>
</evidence>
<evidence type="ECO:0000256" key="4">
    <source>
        <dbReference type="ARBA" id="ARBA00022553"/>
    </source>
</evidence>
<protein>
    <submittedName>
        <fullName evidence="13">Histidine kinase-, DNA gyrase B-, and HSP90-like ATPase</fullName>
    </submittedName>
</protein>
<evidence type="ECO:0000256" key="5">
    <source>
        <dbReference type="ARBA" id="ARBA00022679"/>
    </source>
</evidence>
<dbReference type="InterPro" id="IPR011712">
    <property type="entry name" value="Sig_transdc_His_kin_sub3_dim/P"/>
</dbReference>
<evidence type="ECO:0000256" key="7">
    <source>
        <dbReference type="ARBA" id="ARBA00022777"/>
    </source>
</evidence>
<dbReference type="EMBL" id="FNSV01000002">
    <property type="protein sequence ID" value="SEB31165.1"/>
    <property type="molecule type" value="Genomic_DNA"/>
</dbReference>
<accession>A0A1H4IB75</accession>
<dbReference type="InterPro" id="IPR036890">
    <property type="entry name" value="HATPase_C_sf"/>
</dbReference>
<keyword evidence="8" id="KW-0460">Magnesium</keyword>
<dbReference type="FunFam" id="3.30.450.40:FF:000052">
    <property type="entry name" value="Oxygen sensor histidine kinase response regulator DevS/DosS"/>
    <property type="match status" value="1"/>
</dbReference>
<dbReference type="GO" id="GO:0000287">
    <property type="term" value="F:magnesium ion binding"/>
    <property type="evidence" value="ECO:0007669"/>
    <property type="project" value="UniProtKB-ARBA"/>
</dbReference>
<dbReference type="Gene3D" id="1.20.5.1930">
    <property type="match status" value="1"/>
</dbReference>
<evidence type="ECO:0000256" key="2">
    <source>
        <dbReference type="ARBA" id="ARBA00001971"/>
    </source>
</evidence>
<dbReference type="PANTHER" id="PTHR24421:SF56">
    <property type="entry name" value="OXYGEN SENSOR HISTIDINE KINASE RESPONSE REGULATOR DOST"/>
    <property type="match status" value="1"/>
</dbReference>
<dbReference type="GO" id="GO:0070483">
    <property type="term" value="P:detection of hypoxia"/>
    <property type="evidence" value="ECO:0007669"/>
    <property type="project" value="UniProtKB-ARBA"/>
</dbReference>
<comment type="cofactor">
    <cofactor evidence="2">
        <name>heme</name>
        <dbReference type="ChEBI" id="CHEBI:30413"/>
    </cofactor>
</comment>
<keyword evidence="14" id="KW-1185">Reference proteome</keyword>
<dbReference type="GO" id="GO:0070025">
    <property type="term" value="F:carbon monoxide binding"/>
    <property type="evidence" value="ECO:0007669"/>
    <property type="project" value="UniProtKB-ARBA"/>
</dbReference>
<dbReference type="Pfam" id="PF13185">
    <property type="entry name" value="GAF_2"/>
    <property type="match status" value="2"/>
</dbReference>
<dbReference type="GO" id="GO:0005524">
    <property type="term" value="F:ATP binding"/>
    <property type="evidence" value="ECO:0007669"/>
    <property type="project" value="UniProtKB-ARBA"/>
</dbReference>
<evidence type="ECO:0000256" key="6">
    <source>
        <dbReference type="ARBA" id="ARBA00022723"/>
    </source>
</evidence>
<dbReference type="GO" id="GO:0020037">
    <property type="term" value="F:heme binding"/>
    <property type="evidence" value="ECO:0007669"/>
    <property type="project" value="UniProtKB-ARBA"/>
</dbReference>
<keyword evidence="6" id="KW-0479">Metal-binding</keyword>
<keyword evidence="3" id="KW-0963">Cytoplasm</keyword>
<evidence type="ECO:0000256" key="10">
    <source>
        <dbReference type="ARBA" id="ARBA00023012"/>
    </source>
</evidence>
<dbReference type="OrthoDB" id="5241249at2"/>
<feature type="domain" description="Histidine kinase/HSP90-like ATPase" evidence="12">
    <location>
        <begin position="488"/>
        <end position="576"/>
    </location>
</feature>
<gene>
    <name evidence="13" type="ORF">SAMN04490239_0301</name>
</gene>
<evidence type="ECO:0000313" key="14">
    <source>
        <dbReference type="Proteomes" id="UP000183561"/>
    </source>
</evidence>
<dbReference type="Gene3D" id="3.30.565.10">
    <property type="entry name" value="Histidine kinase-like ATPase, C-terminal domain"/>
    <property type="match status" value="1"/>
</dbReference>
<feature type="domain" description="GAF" evidence="11">
    <location>
        <begin position="229"/>
        <end position="378"/>
    </location>
</feature>
<dbReference type="RefSeq" id="WP_074933486.1">
    <property type="nucleotide sequence ID" value="NZ_FNSV01000002.1"/>
</dbReference>
<dbReference type="SMART" id="SM00065">
    <property type="entry name" value="GAF"/>
    <property type="match status" value="2"/>
</dbReference>
<dbReference type="GO" id="GO:0070026">
    <property type="term" value="F:nitric oxide binding"/>
    <property type="evidence" value="ECO:0007669"/>
    <property type="project" value="UniProtKB-ARBA"/>
</dbReference>
<dbReference type="InterPro" id="IPR003594">
    <property type="entry name" value="HATPase_dom"/>
</dbReference>
<dbReference type="SUPFAM" id="SSF55874">
    <property type="entry name" value="ATPase domain of HSP90 chaperone/DNA topoisomerase II/histidine kinase"/>
    <property type="match status" value="1"/>
</dbReference>
<evidence type="ECO:0000256" key="3">
    <source>
        <dbReference type="ARBA" id="ARBA00022490"/>
    </source>
</evidence>
<feature type="domain" description="GAF" evidence="11">
    <location>
        <begin position="61"/>
        <end position="208"/>
    </location>
</feature>
<dbReference type="GO" id="GO:0016020">
    <property type="term" value="C:membrane"/>
    <property type="evidence" value="ECO:0007669"/>
    <property type="project" value="InterPro"/>
</dbReference>
<dbReference type="AlphaFoldDB" id="A0A1H4IB75"/>
<dbReference type="GO" id="GO:0000155">
    <property type="term" value="F:phosphorelay sensor kinase activity"/>
    <property type="evidence" value="ECO:0007669"/>
    <property type="project" value="InterPro"/>
</dbReference>
<dbReference type="Pfam" id="PF07730">
    <property type="entry name" value="HisKA_3"/>
    <property type="match status" value="1"/>
</dbReference>
<evidence type="ECO:0000313" key="13">
    <source>
        <dbReference type="EMBL" id="SEB31165.1"/>
    </source>
</evidence>
<proteinExistence type="predicted"/>
<dbReference type="GO" id="GO:0019825">
    <property type="term" value="F:oxygen binding"/>
    <property type="evidence" value="ECO:0007669"/>
    <property type="project" value="UniProtKB-ARBA"/>
</dbReference>
<reference evidence="14" key="1">
    <citation type="submission" date="2016-10" db="EMBL/GenBank/DDBJ databases">
        <authorList>
            <person name="Varghese N."/>
            <person name="Submissions S."/>
        </authorList>
    </citation>
    <scope>NUCLEOTIDE SEQUENCE [LARGE SCALE GENOMIC DNA]</scope>
    <source>
        <strain evidence="14">DSM 44498</strain>
    </source>
</reference>
<keyword evidence="9" id="KW-0408">Iron</keyword>
<evidence type="ECO:0000256" key="1">
    <source>
        <dbReference type="ARBA" id="ARBA00001946"/>
    </source>
</evidence>
<sequence>MRRVTRQPDEHDRGPLLGSLSELRLRELLTEVQDRIAQIVDARDHVDGLLEAMLAVTSGLDLDNTLRTIVHAAIDLVDARYGALGVLAPTEGLSEFVYEGIDEETRERIGDLPRGRGVLGFLITDPKPVRLGDLSRHPVSVGFPPHHPPMKTFLGVPIQVRDEVFGILYLTEKANGAQFTEDDEVLLRALAAAAGIAIENARLYEESRTRQAWLEATREIATELLAGSETAEVLQVIADDALALTAADSAFLAVPDDPDIPSDEVTELVVTASAGTVSDRIIGRAIPVERSTSGEAFRERTPLRVTALAFDPGFETGARFGPALALPLRAAQSVSGVLVTLRHVDAAPFTDDQLALMSGFADQAAVALQLANSQRRMRELDVLSDRDRIARDLHDHVIQRLFAVGLSLQSTLQRAKAPVVKDRLEQSIDDLHDIVRDIRTAIFDLHGGSGGMTQFRRRLHEIVAETTADSGLRTTVHMSGPLSVIDASLAEHAEAVLREALSNAVRHAGAETVTVSISVYDDLAIEVADDGKGFEENVATSGLDNLAARAREVNGHCAVDSTLGGGTTLRWSAPLP</sequence>
<name>A0A1H4IB75_9NOCA</name>
<dbReference type="InterPro" id="IPR050482">
    <property type="entry name" value="Sensor_HK_TwoCompSys"/>
</dbReference>
<evidence type="ECO:0000256" key="8">
    <source>
        <dbReference type="ARBA" id="ARBA00022842"/>
    </source>
</evidence>
<evidence type="ECO:0000259" key="11">
    <source>
        <dbReference type="SMART" id="SM00065"/>
    </source>
</evidence>
<dbReference type="GO" id="GO:0019826">
    <property type="term" value="F:oxygen sensor activity"/>
    <property type="evidence" value="ECO:0007669"/>
    <property type="project" value="UniProtKB-ARBA"/>
</dbReference>
<keyword evidence="4" id="KW-0597">Phosphoprotein</keyword>
<keyword evidence="5" id="KW-0808">Transferase</keyword>
<dbReference type="Gene3D" id="3.30.450.40">
    <property type="match status" value="2"/>
</dbReference>
<evidence type="ECO:0000256" key="9">
    <source>
        <dbReference type="ARBA" id="ARBA00023004"/>
    </source>
</evidence>
<dbReference type="InterPro" id="IPR029016">
    <property type="entry name" value="GAF-like_dom_sf"/>
</dbReference>
<dbReference type="SUPFAM" id="SSF55781">
    <property type="entry name" value="GAF domain-like"/>
    <property type="match status" value="2"/>
</dbReference>